<evidence type="ECO:0000313" key="3">
    <source>
        <dbReference type="Proteomes" id="UP000580344"/>
    </source>
</evidence>
<comment type="caution">
    <text evidence="2">The sequence shown here is derived from an EMBL/GenBank/DDBJ whole genome shotgun (WGS) entry which is preliminary data.</text>
</comment>
<evidence type="ECO:0000259" key="1">
    <source>
        <dbReference type="Pfam" id="PF24722"/>
    </source>
</evidence>
<sequence length="240" mass="27969">MTTTSDIQNIIEKYKAGHRHFLNLDFDKGEKLIGELLTDTIFHNCCFSVDFSQTDLTNTKFIDCNLKCSDFSNCNLTNTIFENCSLERTEFKNAKTDGTNFANCYCYGQLVMLDNETWELETLKDPLVKELYDNIPEFSKMTDHSDDELQYVVYGELSLKLFDDIILNKETTNFTKKCFQFFNLLGNRQDNDIDNLLVVGVYEGLYTNKKCNDIARQLLSGRNKEIYEHWMINGNIRAEY</sequence>
<feature type="domain" description="DUF7674" evidence="1">
    <location>
        <begin position="129"/>
        <end position="229"/>
    </location>
</feature>
<dbReference type="Gene3D" id="2.160.20.80">
    <property type="entry name" value="E3 ubiquitin-protein ligase SopA"/>
    <property type="match status" value="1"/>
</dbReference>
<dbReference type="Pfam" id="PF13599">
    <property type="entry name" value="Pentapeptide_4"/>
    <property type="match status" value="1"/>
</dbReference>
<protein>
    <submittedName>
        <fullName evidence="2">Pentapeptide repeat-containing protein</fullName>
    </submittedName>
</protein>
<dbReference type="Proteomes" id="UP000580344">
    <property type="component" value="Unassembled WGS sequence"/>
</dbReference>
<reference evidence="2 3" key="1">
    <citation type="submission" date="2020-05" db="EMBL/GenBank/DDBJ databases">
        <title>Tigecycline resistant gene in Empedobacter stercoris.</title>
        <authorList>
            <person name="Chen Y."/>
            <person name="Cheng Y."/>
            <person name="Zhou K."/>
        </authorList>
    </citation>
    <scope>NUCLEOTIDE SEQUENCE [LARGE SCALE GENOMIC DNA]</scope>
    <source>
        <strain evidence="2 3">ES202</strain>
    </source>
</reference>
<dbReference type="SUPFAM" id="SSF141571">
    <property type="entry name" value="Pentapeptide repeat-like"/>
    <property type="match status" value="1"/>
</dbReference>
<name>A0ABX1WMY5_9FLAO</name>
<dbReference type="InterPro" id="IPR001646">
    <property type="entry name" value="5peptide_repeat"/>
</dbReference>
<dbReference type="Pfam" id="PF24722">
    <property type="entry name" value="DUF7674"/>
    <property type="match status" value="1"/>
</dbReference>
<dbReference type="EMBL" id="JABFOQ010000018">
    <property type="protein sequence ID" value="NOJ75910.1"/>
    <property type="molecule type" value="Genomic_DNA"/>
</dbReference>
<evidence type="ECO:0000313" key="2">
    <source>
        <dbReference type="EMBL" id="NOJ75910.1"/>
    </source>
</evidence>
<dbReference type="InterPro" id="IPR056091">
    <property type="entry name" value="DUF7674"/>
</dbReference>
<keyword evidence="3" id="KW-1185">Reference proteome</keyword>
<organism evidence="2 3">
    <name type="scientific">Empedobacter stercoris</name>
    <dbReference type="NCBI Taxonomy" id="1628248"/>
    <lineage>
        <taxon>Bacteria</taxon>
        <taxon>Pseudomonadati</taxon>
        <taxon>Bacteroidota</taxon>
        <taxon>Flavobacteriia</taxon>
        <taxon>Flavobacteriales</taxon>
        <taxon>Weeksellaceae</taxon>
        <taxon>Empedobacter</taxon>
    </lineage>
</organism>
<gene>
    <name evidence="2" type="ORF">HMH06_08720</name>
</gene>
<proteinExistence type="predicted"/>
<accession>A0ABX1WMY5</accession>
<dbReference type="RefSeq" id="WP_171623206.1">
    <property type="nucleotide sequence ID" value="NZ_JABFOQ010000018.1"/>
</dbReference>